<comment type="caution">
    <text evidence="3">The sequence shown here is derived from an EMBL/GenBank/DDBJ whole genome shotgun (WGS) entry which is preliminary data.</text>
</comment>
<dbReference type="RefSeq" id="WP_150034270.1">
    <property type="nucleotide sequence ID" value="NZ_VWSH01000004.1"/>
</dbReference>
<gene>
    <name evidence="3" type="ORF">F0919_18045</name>
</gene>
<dbReference type="Proteomes" id="UP000323632">
    <property type="component" value="Unassembled WGS sequence"/>
</dbReference>
<feature type="compositionally biased region" description="Basic and acidic residues" evidence="1">
    <location>
        <begin position="104"/>
        <end position="121"/>
    </location>
</feature>
<feature type="compositionally biased region" description="Basic and acidic residues" evidence="1">
    <location>
        <begin position="144"/>
        <end position="153"/>
    </location>
</feature>
<evidence type="ECO:0000313" key="3">
    <source>
        <dbReference type="EMBL" id="KAA5532683.1"/>
    </source>
</evidence>
<keyword evidence="4" id="KW-1185">Reference proteome</keyword>
<evidence type="ECO:0000259" key="2">
    <source>
        <dbReference type="Pfam" id="PF14297"/>
    </source>
</evidence>
<organism evidence="3 4">
    <name type="scientific">Taibaiella lutea</name>
    <dbReference type="NCBI Taxonomy" id="2608001"/>
    <lineage>
        <taxon>Bacteria</taxon>
        <taxon>Pseudomonadati</taxon>
        <taxon>Bacteroidota</taxon>
        <taxon>Chitinophagia</taxon>
        <taxon>Chitinophagales</taxon>
        <taxon>Chitinophagaceae</taxon>
        <taxon>Taibaiella</taxon>
    </lineage>
</organism>
<evidence type="ECO:0000313" key="4">
    <source>
        <dbReference type="Proteomes" id="UP000323632"/>
    </source>
</evidence>
<name>A0A5M6CCG4_9BACT</name>
<protein>
    <submittedName>
        <fullName evidence="3">DUF4373 domain-containing protein</fullName>
    </submittedName>
</protein>
<accession>A0A5M6CCG4</accession>
<feature type="region of interest" description="Disordered" evidence="1">
    <location>
        <begin position="104"/>
        <end position="158"/>
    </location>
</feature>
<dbReference type="InterPro" id="IPR025400">
    <property type="entry name" value="Lin1244/Lin1753-like_N"/>
</dbReference>
<sequence length="240" mass="28028">MAKDKFYFSHDSNARGDDKTVALRMKLGWEGYGLFWAIIEKLRECENYTSVCDYNVIAYDLRSDSAKIKSIINDFGLFSFTECGKCFYSESLKRRMDIKEEISQKRSQAAHERWNKSKEESNSNANALQKQTKSNAINGKKSKVKESKEKEEIVSDETQTQPILSDDSFIKFQAWLLDKAPAVTKMKEPFTQEQFLKLKEKCTSEEIMSLCLKMHNWKLLNQKNNSAYYTFTNWYNRGNN</sequence>
<dbReference type="EMBL" id="VWSH01000004">
    <property type="protein sequence ID" value="KAA5532683.1"/>
    <property type="molecule type" value="Genomic_DNA"/>
</dbReference>
<proteinExistence type="predicted"/>
<feature type="compositionally biased region" description="Polar residues" evidence="1">
    <location>
        <begin position="128"/>
        <end position="137"/>
    </location>
</feature>
<dbReference type="AlphaFoldDB" id="A0A5M6CCG4"/>
<evidence type="ECO:0000256" key="1">
    <source>
        <dbReference type="SAM" id="MobiDB-lite"/>
    </source>
</evidence>
<dbReference type="Pfam" id="PF14297">
    <property type="entry name" value="Lin1244_N"/>
    <property type="match status" value="1"/>
</dbReference>
<feature type="domain" description="Lin1244/Lin1753-like N-terminal" evidence="2">
    <location>
        <begin position="7"/>
        <end position="91"/>
    </location>
</feature>
<reference evidence="3 4" key="1">
    <citation type="submission" date="2019-09" db="EMBL/GenBank/DDBJ databases">
        <title>Genome sequence and assembly of Taibaiella sp.</title>
        <authorList>
            <person name="Chhetri G."/>
        </authorList>
    </citation>
    <scope>NUCLEOTIDE SEQUENCE [LARGE SCALE GENOMIC DNA]</scope>
    <source>
        <strain evidence="3 4">KVB11</strain>
    </source>
</reference>